<sequence>MGGWDFANMVVKSSFCVQPLLVTTIVTPFSVMFIPCNGSTVSAKAVGAVTQNTATTAKGRVARPSASLESAFFKGRAAGLKRLNGVLSMMFELMIFRILA</sequence>
<organism evidence="1 2">
    <name type="scientific">Moorena bouillonii PNG</name>
    <dbReference type="NCBI Taxonomy" id="568701"/>
    <lineage>
        <taxon>Bacteria</taxon>
        <taxon>Bacillati</taxon>
        <taxon>Cyanobacteriota</taxon>
        <taxon>Cyanophyceae</taxon>
        <taxon>Coleofasciculales</taxon>
        <taxon>Coleofasciculaceae</taxon>
        <taxon>Moorena</taxon>
    </lineage>
</organism>
<comment type="caution">
    <text evidence="1">The sequence shown here is derived from an EMBL/GenBank/DDBJ whole genome shotgun (WGS) entry which is preliminary data.</text>
</comment>
<gene>
    <name evidence="1" type="ORF">BJP37_31070</name>
</gene>
<evidence type="ECO:0000313" key="1">
    <source>
        <dbReference type="EMBL" id="OLT62815.1"/>
    </source>
</evidence>
<dbReference type="Proteomes" id="UP000186657">
    <property type="component" value="Unassembled WGS sequence"/>
</dbReference>
<name>A0A1U7NA59_9CYAN</name>
<protein>
    <submittedName>
        <fullName evidence="1">Uncharacterized protein</fullName>
    </submittedName>
</protein>
<keyword evidence="2" id="KW-1185">Reference proteome</keyword>
<proteinExistence type="predicted"/>
<evidence type="ECO:0000313" key="2">
    <source>
        <dbReference type="Proteomes" id="UP000186657"/>
    </source>
</evidence>
<accession>A0A1U7NA59</accession>
<dbReference type="AlphaFoldDB" id="A0A1U7NA59"/>
<dbReference type="EMBL" id="MKZS01000001">
    <property type="protein sequence ID" value="OLT62815.1"/>
    <property type="molecule type" value="Genomic_DNA"/>
</dbReference>
<reference evidence="1 2" key="1">
    <citation type="submission" date="2016-10" db="EMBL/GenBank/DDBJ databases">
        <title>Comparative genomics uncovers the prolific and rare metabolic potential of the cyanobacterial genus Moorea.</title>
        <authorList>
            <person name="Leao T."/>
            <person name="Castelao G."/>
            <person name="Korobeynikov A."/>
            <person name="Monroe E.A."/>
            <person name="Podell S."/>
            <person name="Glukhov E."/>
            <person name="Allen E."/>
            <person name="Gerwick W.H."/>
            <person name="Gerwick L."/>
        </authorList>
    </citation>
    <scope>NUCLEOTIDE SEQUENCE [LARGE SCALE GENOMIC DNA]</scope>
    <source>
        <strain evidence="1 2">PNG5-198</strain>
    </source>
</reference>